<evidence type="ECO:0000259" key="6">
    <source>
        <dbReference type="PROSITE" id="PS50404"/>
    </source>
</evidence>
<feature type="non-terminal residue" evidence="7">
    <location>
        <position position="151"/>
    </location>
</feature>
<dbReference type="PANTHER" id="PTHR11571">
    <property type="entry name" value="GLUTATHIONE S-TRANSFERASE"/>
    <property type="match status" value="1"/>
</dbReference>
<dbReference type="PRINTS" id="PR01267">
    <property type="entry name" value="GSTRNSFRASEM"/>
</dbReference>
<reference evidence="7 8" key="1">
    <citation type="submission" date="2013-11" db="EMBL/GenBank/DDBJ databases">
        <title>Genome sequencing of Stegodyphus mimosarum.</title>
        <authorList>
            <person name="Bechsgaard J."/>
        </authorList>
    </citation>
    <scope>NUCLEOTIDE SEQUENCE [LARGE SCALE GENOMIC DNA]</scope>
</reference>
<evidence type="ECO:0000256" key="1">
    <source>
        <dbReference type="ARBA" id="ARBA00003701"/>
    </source>
</evidence>
<gene>
    <name evidence="7" type="ORF">X975_05738</name>
</gene>
<accession>A0A087TUK9</accession>
<dbReference type="PANTHER" id="PTHR11571:SF222">
    <property type="entry name" value="GLUTATHIONE TRANSFERASE"/>
    <property type="match status" value="1"/>
</dbReference>
<dbReference type="InterPro" id="IPR050213">
    <property type="entry name" value="GST_superfamily"/>
</dbReference>
<dbReference type="OrthoDB" id="4951845at2759"/>
<dbReference type="EC" id="2.5.1.18" evidence="3"/>
<dbReference type="PROSITE" id="PS50404">
    <property type="entry name" value="GST_NTER"/>
    <property type="match status" value="1"/>
</dbReference>
<dbReference type="InterPro" id="IPR040079">
    <property type="entry name" value="Glutathione_S-Trfase"/>
</dbReference>
<dbReference type="EMBL" id="KK116803">
    <property type="protein sequence ID" value="KFM68798.1"/>
    <property type="molecule type" value="Genomic_DNA"/>
</dbReference>
<dbReference type="GO" id="GO:0006749">
    <property type="term" value="P:glutathione metabolic process"/>
    <property type="evidence" value="ECO:0007669"/>
    <property type="project" value="TreeGrafter"/>
</dbReference>
<comment type="function">
    <text evidence="1">Conjugation of reduced glutathione to a wide number of exogenous and endogenous hydrophobic electrophiles.</text>
</comment>
<keyword evidence="4 7" id="KW-0808">Transferase</keyword>
<dbReference type="CDD" id="cd03075">
    <property type="entry name" value="GST_N_Mu"/>
    <property type="match status" value="1"/>
</dbReference>
<evidence type="ECO:0000256" key="4">
    <source>
        <dbReference type="ARBA" id="ARBA00022679"/>
    </source>
</evidence>
<dbReference type="Proteomes" id="UP000054359">
    <property type="component" value="Unassembled WGS sequence"/>
</dbReference>
<dbReference type="OMA" id="GRYMKTP"/>
<evidence type="ECO:0000313" key="8">
    <source>
        <dbReference type="Proteomes" id="UP000054359"/>
    </source>
</evidence>
<proteinExistence type="inferred from homology"/>
<sequence length="151" mass="17706">MAPVLGYWNIRGFAQPIRLMLAYTETEFEDKNYAFGPAPDFDRSAWLKEKYTLGLDFPALVYYIDGDVKLTQSIAIMRYLARKHKLEPEIEADKIRADLIEQQVADFRRNLGKTAYDSNFKIKEEYMKILPSKLKEFSNYLASRLWFASQD</sequence>
<dbReference type="SUPFAM" id="SSF47616">
    <property type="entry name" value="GST C-terminal domain-like"/>
    <property type="match status" value="1"/>
</dbReference>
<dbReference type="GO" id="GO:0042802">
    <property type="term" value="F:identical protein binding"/>
    <property type="evidence" value="ECO:0007669"/>
    <property type="project" value="UniProtKB-ARBA"/>
</dbReference>
<protein>
    <recommendedName>
        <fullName evidence="3">glutathione transferase</fullName>
        <ecNumber evidence="3">2.5.1.18</ecNumber>
    </recommendedName>
</protein>
<comment type="catalytic activity">
    <reaction evidence="5">
        <text>RX + glutathione = an S-substituted glutathione + a halide anion + H(+)</text>
        <dbReference type="Rhea" id="RHEA:16437"/>
        <dbReference type="ChEBI" id="CHEBI:15378"/>
        <dbReference type="ChEBI" id="CHEBI:16042"/>
        <dbReference type="ChEBI" id="CHEBI:17792"/>
        <dbReference type="ChEBI" id="CHEBI:57925"/>
        <dbReference type="ChEBI" id="CHEBI:90779"/>
        <dbReference type="EC" id="2.5.1.18"/>
    </reaction>
</comment>
<dbReference type="GO" id="GO:0004364">
    <property type="term" value="F:glutathione transferase activity"/>
    <property type="evidence" value="ECO:0007669"/>
    <property type="project" value="UniProtKB-EC"/>
</dbReference>
<dbReference type="InterPro" id="IPR036282">
    <property type="entry name" value="Glutathione-S-Trfase_C_sf"/>
</dbReference>
<dbReference type="FunFam" id="3.40.30.10:FF:000019">
    <property type="entry name" value="Glutathione S-transferase Mu"/>
    <property type="match status" value="1"/>
</dbReference>
<evidence type="ECO:0000256" key="3">
    <source>
        <dbReference type="ARBA" id="ARBA00012452"/>
    </source>
</evidence>
<dbReference type="AlphaFoldDB" id="A0A087TUK9"/>
<dbReference type="STRING" id="407821.A0A087TUK9"/>
<dbReference type="InterPro" id="IPR004045">
    <property type="entry name" value="Glutathione_S-Trfase_N"/>
</dbReference>
<name>A0A087TUK9_STEMI</name>
<evidence type="ECO:0000256" key="2">
    <source>
        <dbReference type="ARBA" id="ARBA00005861"/>
    </source>
</evidence>
<keyword evidence="8" id="KW-1185">Reference proteome</keyword>
<feature type="domain" description="GST N-terminal" evidence="6">
    <location>
        <begin position="1"/>
        <end position="88"/>
    </location>
</feature>
<dbReference type="Pfam" id="PF02798">
    <property type="entry name" value="GST_N"/>
    <property type="match status" value="1"/>
</dbReference>
<evidence type="ECO:0000256" key="5">
    <source>
        <dbReference type="ARBA" id="ARBA00047960"/>
    </source>
</evidence>
<dbReference type="Gene3D" id="1.20.1050.130">
    <property type="match status" value="1"/>
</dbReference>
<dbReference type="InterPro" id="IPR036249">
    <property type="entry name" value="Thioredoxin-like_sf"/>
</dbReference>
<dbReference type="SFLD" id="SFLDS00019">
    <property type="entry name" value="Glutathione_Transferase_(cytos"/>
    <property type="match status" value="1"/>
</dbReference>
<dbReference type="InterPro" id="IPR003081">
    <property type="entry name" value="GST_mu"/>
</dbReference>
<dbReference type="SUPFAM" id="SSF52833">
    <property type="entry name" value="Thioredoxin-like"/>
    <property type="match status" value="1"/>
</dbReference>
<evidence type="ECO:0000313" key="7">
    <source>
        <dbReference type="EMBL" id="KFM68798.1"/>
    </source>
</evidence>
<organism evidence="7 8">
    <name type="scientific">Stegodyphus mimosarum</name>
    <name type="common">African social velvet spider</name>
    <dbReference type="NCBI Taxonomy" id="407821"/>
    <lineage>
        <taxon>Eukaryota</taxon>
        <taxon>Metazoa</taxon>
        <taxon>Ecdysozoa</taxon>
        <taxon>Arthropoda</taxon>
        <taxon>Chelicerata</taxon>
        <taxon>Arachnida</taxon>
        <taxon>Araneae</taxon>
        <taxon>Araneomorphae</taxon>
        <taxon>Entelegynae</taxon>
        <taxon>Eresoidea</taxon>
        <taxon>Eresidae</taxon>
        <taxon>Stegodyphus</taxon>
    </lineage>
</organism>
<comment type="similarity">
    <text evidence="2">Belongs to the GST superfamily. Mu family.</text>
</comment>